<sequence>MAAECRLEILSSAGPIRLHQGPVFCKATQSRVL</sequence>
<accession>A0A0E9RV93</accession>
<reference evidence="1" key="1">
    <citation type="submission" date="2014-11" db="EMBL/GenBank/DDBJ databases">
        <authorList>
            <person name="Amaro Gonzalez C."/>
        </authorList>
    </citation>
    <scope>NUCLEOTIDE SEQUENCE</scope>
</reference>
<protein>
    <submittedName>
        <fullName evidence="1">Uncharacterized protein</fullName>
    </submittedName>
</protein>
<name>A0A0E9RV93_ANGAN</name>
<dbReference type="EMBL" id="GBXM01075538">
    <property type="protein sequence ID" value="JAH33039.1"/>
    <property type="molecule type" value="Transcribed_RNA"/>
</dbReference>
<reference evidence="1" key="2">
    <citation type="journal article" date="2015" name="Fish Shellfish Immunol.">
        <title>Early steps in the European eel (Anguilla anguilla)-Vibrio vulnificus interaction in the gills: Role of the RtxA13 toxin.</title>
        <authorList>
            <person name="Callol A."/>
            <person name="Pajuelo D."/>
            <person name="Ebbesson L."/>
            <person name="Teles M."/>
            <person name="MacKenzie S."/>
            <person name="Amaro C."/>
        </authorList>
    </citation>
    <scope>NUCLEOTIDE SEQUENCE</scope>
</reference>
<proteinExistence type="predicted"/>
<dbReference type="AlphaFoldDB" id="A0A0E9RV93"/>
<organism evidence="1">
    <name type="scientific">Anguilla anguilla</name>
    <name type="common">European freshwater eel</name>
    <name type="synonym">Muraena anguilla</name>
    <dbReference type="NCBI Taxonomy" id="7936"/>
    <lineage>
        <taxon>Eukaryota</taxon>
        <taxon>Metazoa</taxon>
        <taxon>Chordata</taxon>
        <taxon>Craniata</taxon>
        <taxon>Vertebrata</taxon>
        <taxon>Euteleostomi</taxon>
        <taxon>Actinopterygii</taxon>
        <taxon>Neopterygii</taxon>
        <taxon>Teleostei</taxon>
        <taxon>Anguilliformes</taxon>
        <taxon>Anguillidae</taxon>
        <taxon>Anguilla</taxon>
    </lineage>
</organism>
<evidence type="ECO:0000313" key="1">
    <source>
        <dbReference type="EMBL" id="JAH33039.1"/>
    </source>
</evidence>